<evidence type="ECO:0000256" key="4">
    <source>
        <dbReference type="ARBA" id="ARBA00022605"/>
    </source>
</evidence>
<sequence>MKIEEKFRKLEDRNEGAYMPHIYYGDPTEEFSQKEVKILAENGADFLEFGIPFSDPTADGPVFQDACERALNNGITPEKCIRGIEKLREEGLEIPIIVTTYYNIPYKFGIESFLNKLNETGAQGLIVPNLPIEEANELLKASKKADIDIIFQVTPNTSEERLKKIVKASSGFLYVVNFEGVTGVRNAIANSTKELISTIKKHTNTPLMAGFGVSKPSHAKSLVSAGADGAITGSALGEIYGENLEAPEKTLSKIGDFAKKIKNGCNEGYENRT</sequence>
<dbReference type="UniPathway" id="UPA00035">
    <property type="reaction ID" value="UER00044"/>
</dbReference>
<dbReference type="GO" id="GO:0005829">
    <property type="term" value="C:cytosol"/>
    <property type="evidence" value="ECO:0007669"/>
    <property type="project" value="TreeGrafter"/>
</dbReference>
<name>A0A133VHS0_9EURY</name>
<comment type="caution">
    <text evidence="11">The sequence shown here is derived from an EMBL/GenBank/DDBJ whole genome shotgun (WGS) entry which is preliminary data.</text>
</comment>
<proteinExistence type="inferred from homology"/>
<dbReference type="AlphaFoldDB" id="A0A133VHS0"/>
<feature type="active site" description="Proton acceptor" evidence="9">
    <location>
        <position position="59"/>
    </location>
</feature>
<feature type="active site" description="Proton acceptor" evidence="9">
    <location>
        <position position="48"/>
    </location>
</feature>
<dbReference type="InterPro" id="IPR011060">
    <property type="entry name" value="RibuloseP-bd_barrel"/>
</dbReference>
<dbReference type="InterPro" id="IPR002028">
    <property type="entry name" value="Trp_synthase_suA"/>
</dbReference>
<dbReference type="HAMAP" id="MF_00131">
    <property type="entry name" value="Trp_synth_alpha"/>
    <property type="match status" value="1"/>
</dbReference>
<accession>A0A133VHS0</accession>
<dbReference type="Gene3D" id="3.20.20.70">
    <property type="entry name" value="Aldolase class I"/>
    <property type="match status" value="1"/>
</dbReference>
<organism evidence="11 12">
    <name type="scientific">candidate division MSBL1 archaeon SCGC-AAA382F02</name>
    <dbReference type="NCBI Taxonomy" id="1698282"/>
    <lineage>
        <taxon>Archaea</taxon>
        <taxon>Methanobacteriati</taxon>
        <taxon>Methanobacteriota</taxon>
        <taxon>candidate division MSBL1</taxon>
    </lineage>
</organism>
<evidence type="ECO:0000313" key="11">
    <source>
        <dbReference type="EMBL" id="KXB05995.1"/>
    </source>
</evidence>
<dbReference type="InterPro" id="IPR013785">
    <property type="entry name" value="Aldolase_TIM"/>
</dbReference>
<dbReference type="SUPFAM" id="SSF51366">
    <property type="entry name" value="Ribulose-phoshate binding barrel"/>
    <property type="match status" value="1"/>
</dbReference>
<comment type="catalytic activity">
    <reaction evidence="8 9">
        <text>(1S,2R)-1-C-(indol-3-yl)glycerol 3-phosphate + L-serine = D-glyceraldehyde 3-phosphate + L-tryptophan + H2O</text>
        <dbReference type="Rhea" id="RHEA:10532"/>
        <dbReference type="ChEBI" id="CHEBI:15377"/>
        <dbReference type="ChEBI" id="CHEBI:33384"/>
        <dbReference type="ChEBI" id="CHEBI:57912"/>
        <dbReference type="ChEBI" id="CHEBI:58866"/>
        <dbReference type="ChEBI" id="CHEBI:59776"/>
        <dbReference type="EC" id="4.2.1.20"/>
    </reaction>
</comment>
<gene>
    <name evidence="9" type="primary">trpA</name>
    <name evidence="11" type="ORF">AKJ53_01615</name>
</gene>
<comment type="subunit">
    <text evidence="3 9">Tetramer of two alpha and two beta chains.</text>
</comment>
<dbReference type="NCBIfam" id="TIGR00262">
    <property type="entry name" value="trpA"/>
    <property type="match status" value="1"/>
</dbReference>
<reference evidence="11 12" key="1">
    <citation type="journal article" date="2016" name="Sci. Rep.">
        <title>Metabolic traits of an uncultured archaeal lineage -MSBL1- from brine pools of the Red Sea.</title>
        <authorList>
            <person name="Mwirichia R."/>
            <person name="Alam I."/>
            <person name="Rashid M."/>
            <person name="Vinu M."/>
            <person name="Ba-Alawi W."/>
            <person name="Anthony Kamau A."/>
            <person name="Kamanda Ngugi D."/>
            <person name="Goker M."/>
            <person name="Klenk H.P."/>
            <person name="Bajic V."/>
            <person name="Stingl U."/>
        </authorList>
    </citation>
    <scope>NUCLEOTIDE SEQUENCE [LARGE SCALE GENOMIC DNA]</scope>
    <source>
        <strain evidence="11">SCGC-AAA382F02</strain>
    </source>
</reference>
<evidence type="ECO:0000256" key="5">
    <source>
        <dbReference type="ARBA" id="ARBA00022822"/>
    </source>
</evidence>
<dbReference type="PANTHER" id="PTHR43406">
    <property type="entry name" value="TRYPTOPHAN SYNTHASE, ALPHA CHAIN"/>
    <property type="match status" value="1"/>
</dbReference>
<keyword evidence="7 9" id="KW-0456">Lyase</keyword>
<keyword evidence="12" id="KW-1185">Reference proteome</keyword>
<evidence type="ECO:0000256" key="1">
    <source>
        <dbReference type="ARBA" id="ARBA00003365"/>
    </source>
</evidence>
<comment type="similarity">
    <text evidence="9 10">Belongs to the TrpA family.</text>
</comment>
<keyword evidence="5 9" id="KW-0822">Tryptophan biosynthesis</keyword>
<evidence type="ECO:0000256" key="6">
    <source>
        <dbReference type="ARBA" id="ARBA00023141"/>
    </source>
</evidence>
<evidence type="ECO:0000256" key="3">
    <source>
        <dbReference type="ARBA" id="ARBA00011270"/>
    </source>
</evidence>
<keyword evidence="4 9" id="KW-0028">Amino-acid biosynthesis</keyword>
<protein>
    <recommendedName>
        <fullName evidence="9">Tryptophan synthase alpha chain</fullName>
        <ecNumber evidence="9">4.2.1.20</ecNumber>
    </recommendedName>
</protein>
<keyword evidence="6 9" id="KW-0057">Aromatic amino acid biosynthesis</keyword>
<evidence type="ECO:0000313" key="12">
    <source>
        <dbReference type="Proteomes" id="UP000070491"/>
    </source>
</evidence>
<dbReference type="CDD" id="cd04724">
    <property type="entry name" value="Tryptophan_synthase_alpha"/>
    <property type="match status" value="1"/>
</dbReference>
<evidence type="ECO:0000256" key="9">
    <source>
        <dbReference type="HAMAP-Rule" id="MF_00131"/>
    </source>
</evidence>
<evidence type="ECO:0000256" key="2">
    <source>
        <dbReference type="ARBA" id="ARBA00004733"/>
    </source>
</evidence>
<dbReference type="PATRIC" id="fig|1698282.3.peg.161"/>
<comment type="pathway">
    <text evidence="2 9">Amino-acid biosynthesis; L-tryptophan biosynthesis; L-tryptophan from chorismate: step 5/5.</text>
</comment>
<comment type="function">
    <text evidence="1 9">The alpha subunit is responsible for the aldol cleavage of indoleglycerol phosphate to indole and glyceraldehyde 3-phosphate.</text>
</comment>
<dbReference type="Proteomes" id="UP000070491">
    <property type="component" value="Unassembled WGS sequence"/>
</dbReference>
<evidence type="ECO:0000256" key="10">
    <source>
        <dbReference type="RuleBase" id="RU003662"/>
    </source>
</evidence>
<dbReference type="Pfam" id="PF00290">
    <property type="entry name" value="Trp_syntA"/>
    <property type="match status" value="1"/>
</dbReference>
<evidence type="ECO:0000256" key="7">
    <source>
        <dbReference type="ARBA" id="ARBA00023239"/>
    </source>
</evidence>
<dbReference type="PANTHER" id="PTHR43406:SF1">
    <property type="entry name" value="TRYPTOPHAN SYNTHASE ALPHA CHAIN, CHLOROPLASTIC"/>
    <property type="match status" value="1"/>
</dbReference>
<dbReference type="GO" id="GO:0004834">
    <property type="term" value="F:tryptophan synthase activity"/>
    <property type="evidence" value="ECO:0007669"/>
    <property type="project" value="UniProtKB-UniRule"/>
</dbReference>
<dbReference type="EMBL" id="LHYG01000020">
    <property type="protein sequence ID" value="KXB05995.1"/>
    <property type="molecule type" value="Genomic_DNA"/>
</dbReference>
<evidence type="ECO:0000256" key="8">
    <source>
        <dbReference type="ARBA" id="ARBA00049047"/>
    </source>
</evidence>
<dbReference type="FunFam" id="3.20.20.70:FF:000037">
    <property type="entry name" value="Tryptophan synthase alpha chain"/>
    <property type="match status" value="1"/>
</dbReference>
<dbReference type="EC" id="4.2.1.20" evidence="9"/>